<dbReference type="InterPro" id="IPR050796">
    <property type="entry name" value="SCF_F-box_component"/>
</dbReference>
<dbReference type="PANTHER" id="PTHR31672:SF13">
    <property type="entry name" value="F-BOX PROTEIN CPR30-LIKE"/>
    <property type="match status" value="1"/>
</dbReference>
<dbReference type="Pfam" id="PF07734">
    <property type="entry name" value="FBA_1"/>
    <property type="match status" value="1"/>
</dbReference>
<comment type="caution">
    <text evidence="2">The sequence shown here is derived from an EMBL/GenBank/DDBJ whole genome shotgun (WGS) entry which is preliminary data.</text>
</comment>
<gene>
    <name evidence="2" type="ORF">Bca52824_010949</name>
</gene>
<reference evidence="2 3" key="1">
    <citation type="submission" date="2020-02" db="EMBL/GenBank/DDBJ databases">
        <authorList>
            <person name="Ma Q."/>
            <person name="Huang Y."/>
            <person name="Song X."/>
            <person name="Pei D."/>
        </authorList>
    </citation>
    <scope>NUCLEOTIDE SEQUENCE [LARGE SCALE GENOMIC DNA]</scope>
    <source>
        <strain evidence="2">Sxm20200214</strain>
        <tissue evidence="2">Leaf</tissue>
    </source>
</reference>
<dbReference type="NCBIfam" id="TIGR01640">
    <property type="entry name" value="F_box_assoc_1"/>
    <property type="match status" value="1"/>
</dbReference>
<name>A0A8X7WED4_BRACI</name>
<dbReference type="OrthoDB" id="1102600at2759"/>
<dbReference type="InterPro" id="IPR006527">
    <property type="entry name" value="F-box-assoc_dom_typ1"/>
</dbReference>
<dbReference type="AlphaFoldDB" id="A0A8X7WED4"/>
<proteinExistence type="predicted"/>
<evidence type="ECO:0000313" key="2">
    <source>
        <dbReference type="EMBL" id="KAG2328221.1"/>
    </source>
</evidence>
<accession>A0A8X7WED4</accession>
<dbReference type="Proteomes" id="UP000886595">
    <property type="component" value="Unassembled WGS sequence"/>
</dbReference>
<feature type="domain" description="F-box associated beta-propeller type 1" evidence="1">
    <location>
        <begin position="5"/>
        <end position="266"/>
    </location>
</feature>
<dbReference type="InterPro" id="IPR017451">
    <property type="entry name" value="F-box-assoc_interact_dom"/>
</dbReference>
<keyword evidence="3" id="KW-1185">Reference proteome</keyword>
<protein>
    <recommendedName>
        <fullName evidence="1">F-box associated beta-propeller type 1 domain-containing protein</fullName>
    </recommendedName>
</protein>
<evidence type="ECO:0000313" key="3">
    <source>
        <dbReference type="Proteomes" id="UP000886595"/>
    </source>
</evidence>
<evidence type="ECO:0000259" key="1">
    <source>
        <dbReference type="Pfam" id="PF07734"/>
    </source>
</evidence>
<dbReference type="PANTHER" id="PTHR31672">
    <property type="entry name" value="BNACNNG10540D PROTEIN"/>
    <property type="match status" value="1"/>
</dbReference>
<dbReference type="EMBL" id="JAAMPC010000002">
    <property type="protein sequence ID" value="KAG2328221.1"/>
    <property type="molecule type" value="Genomic_DNA"/>
</dbReference>
<sequence>MLCNLCSTDGNNELVVWNPCTGQTRNIKPRTLYNYEDKYAIGYSRCSSSGHSYKILRYWYYENDQKEWIAVCKIYDLSYDSWRVHDSLPLDHSIYFSGMSLKGDTYWVAADDETPLFLMKFDFTAERLVRIHLPFHSIGSGDIETLSVVKDEKLSVLQINERSRVMRIWVSNKIDDDEAKDFSWRSYLVLEMDSAEFHLPSVESFLLNEENKVAVCCGSRHTGDGDRTIVYIVGEDMYEQVYEDTTKPYHRNVPAVLTYLPSLVLIQPKSHKRRRLSDT</sequence>
<organism evidence="2 3">
    <name type="scientific">Brassica carinata</name>
    <name type="common">Ethiopian mustard</name>
    <name type="synonym">Abyssinian cabbage</name>
    <dbReference type="NCBI Taxonomy" id="52824"/>
    <lineage>
        <taxon>Eukaryota</taxon>
        <taxon>Viridiplantae</taxon>
        <taxon>Streptophyta</taxon>
        <taxon>Embryophyta</taxon>
        <taxon>Tracheophyta</taxon>
        <taxon>Spermatophyta</taxon>
        <taxon>Magnoliopsida</taxon>
        <taxon>eudicotyledons</taxon>
        <taxon>Gunneridae</taxon>
        <taxon>Pentapetalae</taxon>
        <taxon>rosids</taxon>
        <taxon>malvids</taxon>
        <taxon>Brassicales</taxon>
        <taxon>Brassicaceae</taxon>
        <taxon>Brassiceae</taxon>
        <taxon>Brassica</taxon>
    </lineage>
</organism>